<sequence length="48" mass="5452">MKHDMHPILKSYLPLVKGAVELLAKKLNCSRYSIYNYLNEIGAEASKT</sequence>
<dbReference type="InterPro" id="IPR039445">
    <property type="entry name" value="DauR-like_HTH"/>
</dbReference>
<dbReference type="AlphaFoldDB" id="A0A2K1P7C3"/>
<proteinExistence type="predicted"/>
<accession>A0A2K1P7C3</accession>
<name>A0A2K1P7C3_9BACT</name>
<dbReference type="EMBL" id="AZRN01000033">
    <property type="protein sequence ID" value="PNR98704.1"/>
    <property type="molecule type" value="Genomic_DNA"/>
</dbReference>
<dbReference type="Pfam" id="PF13309">
    <property type="entry name" value="HTH_22"/>
    <property type="match status" value="1"/>
</dbReference>
<protein>
    <recommendedName>
        <fullName evidence="1">Transcriptional regulator DauR-like HTH domain-containing protein</fullName>
    </recommendedName>
</protein>
<reference evidence="2 3" key="1">
    <citation type="submission" date="2013-12" db="EMBL/GenBank/DDBJ databases">
        <title>Comparative genomics of Petrotoga isolates.</title>
        <authorList>
            <person name="Nesbo C.L."/>
            <person name="Charchuk R."/>
            <person name="Chow K."/>
        </authorList>
    </citation>
    <scope>NUCLEOTIDE SEQUENCE [LARGE SCALE GENOMIC DNA]</scope>
    <source>
        <strain evidence="2 3">DSM 14811</strain>
    </source>
</reference>
<evidence type="ECO:0000259" key="1">
    <source>
        <dbReference type="Pfam" id="PF13309"/>
    </source>
</evidence>
<evidence type="ECO:0000313" key="3">
    <source>
        <dbReference type="Proteomes" id="UP000236604"/>
    </source>
</evidence>
<keyword evidence="3" id="KW-1185">Reference proteome</keyword>
<feature type="domain" description="Transcriptional regulator DauR-like HTH" evidence="1">
    <location>
        <begin position="15"/>
        <end position="39"/>
    </location>
</feature>
<organism evidence="2 3">
    <name type="scientific">Petrotoga mexicana DSM 14811</name>
    <dbReference type="NCBI Taxonomy" id="1122954"/>
    <lineage>
        <taxon>Bacteria</taxon>
        <taxon>Thermotogati</taxon>
        <taxon>Thermotogota</taxon>
        <taxon>Thermotogae</taxon>
        <taxon>Petrotogales</taxon>
        <taxon>Petrotogaceae</taxon>
        <taxon>Petrotoga</taxon>
    </lineage>
</organism>
<gene>
    <name evidence="2" type="ORF">X927_08150</name>
</gene>
<comment type="caution">
    <text evidence="2">The sequence shown here is derived from an EMBL/GenBank/DDBJ whole genome shotgun (WGS) entry which is preliminary data.</text>
</comment>
<evidence type="ECO:0000313" key="2">
    <source>
        <dbReference type="EMBL" id="PNR98704.1"/>
    </source>
</evidence>
<dbReference type="Proteomes" id="UP000236604">
    <property type="component" value="Unassembled WGS sequence"/>
</dbReference>